<comment type="caution">
    <text evidence="1">The sequence shown here is derived from an EMBL/GenBank/DDBJ whole genome shotgun (WGS) entry which is preliminary data.</text>
</comment>
<evidence type="ECO:0000313" key="1">
    <source>
        <dbReference type="EMBL" id="KAI3719475.1"/>
    </source>
</evidence>
<evidence type="ECO:0000313" key="2">
    <source>
        <dbReference type="Proteomes" id="UP001055879"/>
    </source>
</evidence>
<accession>A0ACB9BBZ7</accession>
<name>A0ACB9BBZ7_ARCLA</name>
<keyword evidence="2" id="KW-1185">Reference proteome</keyword>
<dbReference type="Proteomes" id="UP001055879">
    <property type="component" value="Linkage Group LG06"/>
</dbReference>
<organism evidence="1 2">
    <name type="scientific">Arctium lappa</name>
    <name type="common">Greater burdock</name>
    <name type="synonym">Lappa major</name>
    <dbReference type="NCBI Taxonomy" id="4217"/>
    <lineage>
        <taxon>Eukaryota</taxon>
        <taxon>Viridiplantae</taxon>
        <taxon>Streptophyta</taxon>
        <taxon>Embryophyta</taxon>
        <taxon>Tracheophyta</taxon>
        <taxon>Spermatophyta</taxon>
        <taxon>Magnoliopsida</taxon>
        <taxon>eudicotyledons</taxon>
        <taxon>Gunneridae</taxon>
        <taxon>Pentapetalae</taxon>
        <taxon>asterids</taxon>
        <taxon>campanulids</taxon>
        <taxon>Asterales</taxon>
        <taxon>Asteraceae</taxon>
        <taxon>Carduoideae</taxon>
        <taxon>Cardueae</taxon>
        <taxon>Arctiinae</taxon>
        <taxon>Arctium</taxon>
    </lineage>
</organism>
<dbReference type="EMBL" id="CM042052">
    <property type="protein sequence ID" value="KAI3719475.1"/>
    <property type="molecule type" value="Genomic_DNA"/>
</dbReference>
<protein>
    <submittedName>
        <fullName evidence="1">Uncharacterized protein</fullName>
    </submittedName>
</protein>
<proteinExistence type="predicted"/>
<gene>
    <name evidence="1" type="ORF">L6452_20374</name>
</gene>
<sequence length="368" mass="41125">MLLISCNKFFHGISSNNALVHLLVDSALATELGIHQFVYEYVSRAKEIVDTMMALFLGLLRCMHLLSHHALSAPGWLGSVQPQCRGMRRCRGLVLGIIAGESIVYAERFSFTMYSLSVAVENGKLICRFSIPFPPAVRRMDILKDLLAESDLISLHCDLTYHIVQILNADCFQYIEPVKQLLLDGTLVGCALVGAIGPQWMGAWVHEIPNVLLLPCSADYSEEAWMEIREKAVSILQTYFLEDVIPTGAVSDIDEEESETIYKDGQSDKQVKGCDLQHAVSQQLTDDIHLSPRIYIKTDVKQSMASQNASTPSDITCSRSGKELEDTIDLRSFIAGGKLLQTPKRLYSLLCNLRSFSNQLELHFQNPR</sequence>
<reference evidence="2" key="1">
    <citation type="journal article" date="2022" name="Mol. Ecol. Resour.">
        <title>The genomes of chicory, endive, great burdock and yacon provide insights into Asteraceae palaeo-polyploidization history and plant inulin production.</title>
        <authorList>
            <person name="Fan W."/>
            <person name="Wang S."/>
            <person name="Wang H."/>
            <person name="Wang A."/>
            <person name="Jiang F."/>
            <person name="Liu H."/>
            <person name="Zhao H."/>
            <person name="Xu D."/>
            <person name="Zhang Y."/>
        </authorList>
    </citation>
    <scope>NUCLEOTIDE SEQUENCE [LARGE SCALE GENOMIC DNA]</scope>
    <source>
        <strain evidence="2">cv. Niubang</strain>
    </source>
</reference>
<reference evidence="1 2" key="2">
    <citation type="journal article" date="2022" name="Mol. Ecol. Resour.">
        <title>The genomes of chicory, endive, great burdock and yacon provide insights into Asteraceae paleo-polyploidization history and plant inulin production.</title>
        <authorList>
            <person name="Fan W."/>
            <person name="Wang S."/>
            <person name="Wang H."/>
            <person name="Wang A."/>
            <person name="Jiang F."/>
            <person name="Liu H."/>
            <person name="Zhao H."/>
            <person name="Xu D."/>
            <person name="Zhang Y."/>
        </authorList>
    </citation>
    <scope>NUCLEOTIDE SEQUENCE [LARGE SCALE GENOMIC DNA]</scope>
    <source>
        <strain evidence="2">cv. Niubang</strain>
    </source>
</reference>